<reference evidence="2 4" key="2">
    <citation type="submission" date="2017-06" db="EMBL/GenBank/DDBJ databases">
        <authorList>
            <consortium name="Pathogen Informatics"/>
        </authorList>
    </citation>
    <scope>NUCLEOTIDE SEQUENCE [LARGE SCALE GENOMIC DNA]</scope>
    <source>
        <strain evidence="2 4">NCTC12947</strain>
    </source>
</reference>
<organism evidence="2 4">
    <name type="scientific">Capnocytophaga haemolytica</name>
    <dbReference type="NCBI Taxonomy" id="45243"/>
    <lineage>
        <taxon>Bacteria</taxon>
        <taxon>Pseudomonadati</taxon>
        <taxon>Bacteroidota</taxon>
        <taxon>Flavobacteriia</taxon>
        <taxon>Flavobacteriales</taxon>
        <taxon>Flavobacteriaceae</taxon>
        <taxon>Capnocytophaga</taxon>
    </lineage>
</organism>
<dbReference type="EMBL" id="CP014227">
    <property type="protein sequence ID" value="AMD85339.1"/>
    <property type="molecule type" value="Genomic_DNA"/>
</dbReference>
<dbReference type="KEGG" id="chg:AXF12_07340"/>
<dbReference type="Proteomes" id="UP000215539">
    <property type="component" value="Chromosome 1"/>
</dbReference>
<gene>
    <name evidence="1" type="ORF">AXF12_07340</name>
    <name evidence="2" type="ORF">SAMEA44541418_00231</name>
</gene>
<evidence type="ECO:0000313" key="3">
    <source>
        <dbReference type="Proteomes" id="UP000065822"/>
    </source>
</evidence>
<evidence type="ECO:0000313" key="4">
    <source>
        <dbReference type="Proteomes" id="UP000215539"/>
    </source>
</evidence>
<protein>
    <submittedName>
        <fullName evidence="2">Uncharacterized protein</fullName>
    </submittedName>
</protein>
<name>A0AAX2GWW2_9FLAO</name>
<reference evidence="1 3" key="1">
    <citation type="submission" date="2016-02" db="EMBL/GenBank/DDBJ databases">
        <authorList>
            <person name="Holder M.E."/>
            <person name="Ajami N.J."/>
            <person name="Petrosino J.F."/>
        </authorList>
    </citation>
    <scope>NUCLEOTIDE SEQUENCE [LARGE SCALE GENOMIC DNA]</scope>
    <source>
        <strain evidence="1 3">CCUG 32990</strain>
    </source>
</reference>
<evidence type="ECO:0000313" key="2">
    <source>
        <dbReference type="EMBL" id="SNV02801.1"/>
    </source>
</evidence>
<dbReference type="Proteomes" id="UP000065822">
    <property type="component" value="Chromosome"/>
</dbReference>
<dbReference type="EMBL" id="LT906449">
    <property type="protein sequence ID" value="SNV02801.1"/>
    <property type="molecule type" value="Genomic_DNA"/>
</dbReference>
<dbReference type="RefSeq" id="WP_066429768.1">
    <property type="nucleotide sequence ID" value="NZ_CP014227.1"/>
</dbReference>
<accession>A0AAX2GWW2</accession>
<dbReference type="AlphaFoldDB" id="A0AAX2GWW2"/>
<keyword evidence="3" id="KW-1185">Reference proteome</keyword>
<sequence>MAIQIGNYAMVGLKGNIGGLLVYKRVRGKLVVAKMPEFTKPASDKQKAHRNRFKEAGVYAKTLKEGNSELYEKYEQIAKSRNLTTRNVILQDFLTAPRIEHINTSHYDGTVGSTISIEATDTVEVKSVTVKILKANDTLVEEGKAVKLEGKWTYSATATNTPVANSKVVVTAEDLPGNITEREAIV</sequence>
<proteinExistence type="predicted"/>
<evidence type="ECO:0000313" key="1">
    <source>
        <dbReference type="EMBL" id="AMD85339.1"/>
    </source>
</evidence>